<reference evidence="11 12" key="1">
    <citation type="submission" date="2018-11" db="EMBL/GenBank/DDBJ databases">
        <authorList>
            <person name="Li F."/>
        </authorList>
    </citation>
    <scope>NUCLEOTIDE SEQUENCE [LARGE SCALE GENOMIC DNA]</scope>
    <source>
        <strain evidence="11 12">KIS18-7</strain>
    </source>
</reference>
<gene>
    <name evidence="11" type="ORF">EFL95_15185</name>
</gene>
<evidence type="ECO:0000313" key="12">
    <source>
        <dbReference type="Proteomes" id="UP000277094"/>
    </source>
</evidence>
<sequence>MNSSSEATVTPLVTPELRTGEWTRFGSERVLGDAVTELALSTLAESTRAAARSQGYSIGWAEGQRQARQQAAREAAAAEDARRAAEDRRAAEHAGALAALAAAAADLHAATARTCAAIEEQASDLAWELTRELLGHELSIDGVDVVRRVLNLLPDAPVVAVRLHPDDIAGAAALAEQGVPLLADSSLGRGDALIESADHVLDLRLDLALERVREALR</sequence>
<keyword evidence="12" id="KW-1185">Reference proteome</keyword>
<evidence type="ECO:0000256" key="1">
    <source>
        <dbReference type="ARBA" id="ARBA00003041"/>
    </source>
</evidence>
<comment type="similarity">
    <text evidence="3">Belongs to the FliH family.</text>
</comment>
<evidence type="ECO:0000256" key="2">
    <source>
        <dbReference type="ARBA" id="ARBA00004496"/>
    </source>
</evidence>
<dbReference type="OrthoDB" id="3788545at2"/>
<dbReference type="AlphaFoldDB" id="A0A3N0DX89"/>
<dbReference type="GO" id="GO:0009288">
    <property type="term" value="C:bacterial-type flagellum"/>
    <property type="evidence" value="ECO:0007669"/>
    <property type="project" value="InterPro"/>
</dbReference>
<comment type="subcellular location">
    <subcellularLocation>
        <location evidence="2">Cytoplasm</location>
    </subcellularLocation>
</comment>
<comment type="caution">
    <text evidence="11">The sequence shown here is derived from an EMBL/GenBank/DDBJ whole genome shotgun (WGS) entry which is preliminary data.</text>
</comment>
<dbReference type="PANTHER" id="PTHR34982:SF1">
    <property type="entry name" value="FLAGELLAR ASSEMBLY PROTEIN FLIH"/>
    <property type="match status" value="1"/>
</dbReference>
<feature type="domain" description="Flagellar assembly protein FliH/Type III secretion system HrpE" evidence="10">
    <location>
        <begin position="97"/>
        <end position="206"/>
    </location>
</feature>
<keyword evidence="9" id="KW-0175">Coiled coil</keyword>
<dbReference type="GO" id="GO:0044781">
    <property type="term" value="P:bacterial-type flagellum organization"/>
    <property type="evidence" value="ECO:0007669"/>
    <property type="project" value="UniProtKB-KW"/>
</dbReference>
<evidence type="ECO:0000256" key="5">
    <source>
        <dbReference type="ARBA" id="ARBA00022490"/>
    </source>
</evidence>
<evidence type="ECO:0000256" key="6">
    <source>
        <dbReference type="ARBA" id="ARBA00022795"/>
    </source>
</evidence>
<keyword evidence="7" id="KW-0653">Protein transport</keyword>
<comment type="function">
    <text evidence="1">Needed for flagellar regrowth and assembly.</text>
</comment>
<evidence type="ECO:0000256" key="4">
    <source>
        <dbReference type="ARBA" id="ARBA00022448"/>
    </source>
</evidence>
<keyword evidence="5" id="KW-0963">Cytoplasm</keyword>
<accession>A0A3N0DX89</accession>
<evidence type="ECO:0000256" key="7">
    <source>
        <dbReference type="ARBA" id="ARBA00022927"/>
    </source>
</evidence>
<evidence type="ECO:0000259" key="10">
    <source>
        <dbReference type="Pfam" id="PF02108"/>
    </source>
</evidence>
<dbReference type="GO" id="GO:0071973">
    <property type="term" value="P:bacterial-type flagellum-dependent cell motility"/>
    <property type="evidence" value="ECO:0007669"/>
    <property type="project" value="InterPro"/>
</dbReference>
<protein>
    <recommendedName>
        <fullName evidence="10">Flagellar assembly protein FliH/Type III secretion system HrpE domain-containing protein</fullName>
    </recommendedName>
</protein>
<dbReference type="PRINTS" id="PR01003">
    <property type="entry name" value="FLGFLIH"/>
</dbReference>
<dbReference type="GO" id="GO:0015031">
    <property type="term" value="P:protein transport"/>
    <property type="evidence" value="ECO:0007669"/>
    <property type="project" value="UniProtKB-KW"/>
</dbReference>
<dbReference type="Pfam" id="PF02108">
    <property type="entry name" value="FliH"/>
    <property type="match status" value="1"/>
</dbReference>
<dbReference type="InterPro" id="IPR000563">
    <property type="entry name" value="Flag_FliH"/>
</dbReference>
<dbReference type="InterPro" id="IPR018035">
    <property type="entry name" value="Flagellar_FliH/T3SS_HrpE"/>
</dbReference>
<dbReference type="InterPro" id="IPR051472">
    <property type="entry name" value="T3SS_Stator/FliH"/>
</dbReference>
<name>A0A3N0DX89_9ACTN</name>
<organism evidence="11 12">
    <name type="scientific">Nocardioides marmorisolisilvae</name>
    <dbReference type="NCBI Taxonomy" id="1542737"/>
    <lineage>
        <taxon>Bacteria</taxon>
        <taxon>Bacillati</taxon>
        <taxon>Actinomycetota</taxon>
        <taxon>Actinomycetes</taxon>
        <taxon>Propionibacteriales</taxon>
        <taxon>Nocardioidaceae</taxon>
        <taxon>Nocardioides</taxon>
    </lineage>
</organism>
<dbReference type="RefSeq" id="WP_123234739.1">
    <property type="nucleotide sequence ID" value="NZ_RJSG01000002.1"/>
</dbReference>
<dbReference type="PANTHER" id="PTHR34982">
    <property type="entry name" value="YOP PROTEINS TRANSLOCATION PROTEIN L"/>
    <property type="match status" value="1"/>
</dbReference>
<evidence type="ECO:0000256" key="8">
    <source>
        <dbReference type="ARBA" id="ARBA00023225"/>
    </source>
</evidence>
<keyword evidence="8" id="KW-1006">Bacterial flagellum protein export</keyword>
<dbReference type="GO" id="GO:0003774">
    <property type="term" value="F:cytoskeletal motor activity"/>
    <property type="evidence" value="ECO:0007669"/>
    <property type="project" value="InterPro"/>
</dbReference>
<evidence type="ECO:0000256" key="9">
    <source>
        <dbReference type="SAM" id="Coils"/>
    </source>
</evidence>
<dbReference type="EMBL" id="RJSG01000002">
    <property type="protein sequence ID" value="RNL80238.1"/>
    <property type="molecule type" value="Genomic_DNA"/>
</dbReference>
<keyword evidence="4" id="KW-0813">Transport</keyword>
<evidence type="ECO:0000256" key="3">
    <source>
        <dbReference type="ARBA" id="ARBA00006602"/>
    </source>
</evidence>
<feature type="coiled-coil region" evidence="9">
    <location>
        <begin position="61"/>
        <end position="88"/>
    </location>
</feature>
<evidence type="ECO:0000313" key="11">
    <source>
        <dbReference type="EMBL" id="RNL80238.1"/>
    </source>
</evidence>
<dbReference type="Proteomes" id="UP000277094">
    <property type="component" value="Unassembled WGS sequence"/>
</dbReference>
<keyword evidence="6" id="KW-1005">Bacterial flagellum biogenesis</keyword>
<proteinExistence type="inferred from homology"/>
<dbReference type="GO" id="GO:0005829">
    <property type="term" value="C:cytosol"/>
    <property type="evidence" value="ECO:0007669"/>
    <property type="project" value="TreeGrafter"/>
</dbReference>